<evidence type="ECO:0000256" key="8">
    <source>
        <dbReference type="ARBA" id="ARBA00066042"/>
    </source>
</evidence>
<dbReference type="InterPro" id="IPR009040">
    <property type="entry name" value="Ferritin-like_diiron"/>
</dbReference>
<dbReference type="InterPro" id="IPR001519">
    <property type="entry name" value="Ferritin"/>
</dbReference>
<comment type="function">
    <text evidence="6">Stores iron in a soluble, non-toxic, readily available form. Important for iron homeostasis. Has ferroxidase activity. Iron is taken up in the ferrous form and deposited as ferric hydroxides after oxidation.</text>
</comment>
<protein>
    <recommendedName>
        <fullName evidence="10">Ferritin</fullName>
        <ecNumber evidence="10">1.16.3.1</ecNumber>
    </recommendedName>
</protein>
<dbReference type="GO" id="GO:0006826">
    <property type="term" value="P:iron ion transport"/>
    <property type="evidence" value="ECO:0007669"/>
    <property type="project" value="InterPro"/>
</dbReference>
<keyword evidence="5 9" id="KW-0408">Iron</keyword>
<comment type="subunit">
    <text evidence="8">Oligomer of 24 subunits. The functional molecule forms a roughly spherical shell with a diameter of 12 nm and contains a central cavity into which the insoluble mineral iron core is deposited.</text>
</comment>
<evidence type="ECO:0000256" key="4">
    <source>
        <dbReference type="ARBA" id="ARBA00023002"/>
    </source>
</evidence>
<dbReference type="CDD" id="cd01056">
    <property type="entry name" value="Euk_Ferritin"/>
    <property type="match status" value="1"/>
</dbReference>
<dbReference type="GO" id="GO:0006879">
    <property type="term" value="P:intracellular iron ion homeostasis"/>
    <property type="evidence" value="ECO:0007669"/>
    <property type="project" value="UniProtKB-KW"/>
</dbReference>
<feature type="binding site" evidence="9">
    <location>
        <position position="138"/>
    </location>
    <ligand>
        <name>Fe cation</name>
        <dbReference type="ChEBI" id="CHEBI:24875"/>
        <label>1</label>
    </ligand>
</feature>
<dbReference type="PANTHER" id="PTHR11431">
    <property type="entry name" value="FERRITIN"/>
    <property type="match status" value="1"/>
</dbReference>
<dbReference type="InterPro" id="IPR009078">
    <property type="entry name" value="Ferritin-like_SF"/>
</dbReference>
<dbReference type="OrthoDB" id="186462at2759"/>
<dbReference type="InterPro" id="IPR008331">
    <property type="entry name" value="Ferritin_DPS_dom"/>
</dbReference>
<keyword evidence="3 9" id="KW-0479">Metal-binding</keyword>
<evidence type="ECO:0000256" key="7">
    <source>
        <dbReference type="ARBA" id="ARBA00047990"/>
    </source>
</evidence>
<feature type="binding site" evidence="9">
    <location>
        <position position="62"/>
    </location>
    <ligand>
        <name>Fe cation</name>
        <dbReference type="ChEBI" id="CHEBI:24875"/>
        <label>1</label>
    </ligand>
</feature>
<dbReference type="FunFam" id="1.20.1260.10:FF:000002">
    <property type="entry name" value="Ferritin, mitochondrial"/>
    <property type="match status" value="1"/>
</dbReference>
<feature type="binding site" evidence="9">
    <location>
        <position position="104"/>
    </location>
    <ligand>
        <name>Fe cation</name>
        <dbReference type="ChEBI" id="CHEBI:24875"/>
        <label>1</label>
    </ligand>
</feature>
<dbReference type="EMBL" id="LUCM01000933">
    <property type="protein sequence ID" value="KAA0199761.1"/>
    <property type="molecule type" value="Genomic_DNA"/>
</dbReference>
<evidence type="ECO:0000313" key="13">
    <source>
        <dbReference type="Proteomes" id="UP000728185"/>
    </source>
</evidence>
<dbReference type="SUPFAM" id="SSF47240">
    <property type="entry name" value="Ferritin-like"/>
    <property type="match status" value="1"/>
</dbReference>
<evidence type="ECO:0000256" key="2">
    <source>
        <dbReference type="ARBA" id="ARBA00022434"/>
    </source>
</evidence>
<reference evidence="12" key="1">
    <citation type="submission" date="2019-05" db="EMBL/GenBank/DDBJ databases">
        <title>Annotation for the trematode Fasciolopsis buski.</title>
        <authorList>
            <person name="Choi Y.-J."/>
        </authorList>
    </citation>
    <scope>NUCLEOTIDE SEQUENCE</scope>
    <source>
        <strain evidence="12">HT</strain>
        <tissue evidence="12">Whole worm</tissue>
    </source>
</reference>
<comment type="function">
    <text evidence="10">Stores iron in a soluble, non-toxic, readily available form. Important for iron homeostasis. Iron is taken up in the ferrous form and deposited as ferric hydroxides after oxidation.</text>
</comment>
<dbReference type="InterPro" id="IPR012347">
    <property type="entry name" value="Ferritin-like"/>
</dbReference>
<keyword evidence="2 10" id="KW-0409">Iron storage</keyword>
<dbReference type="Proteomes" id="UP000728185">
    <property type="component" value="Unassembled WGS sequence"/>
</dbReference>
<dbReference type="GO" id="GO:0008199">
    <property type="term" value="F:ferric iron binding"/>
    <property type="evidence" value="ECO:0007669"/>
    <property type="project" value="InterPro"/>
</dbReference>
<dbReference type="GO" id="GO:0005737">
    <property type="term" value="C:cytoplasm"/>
    <property type="evidence" value="ECO:0007669"/>
    <property type="project" value="TreeGrafter"/>
</dbReference>
<dbReference type="PANTHER" id="PTHR11431:SF75">
    <property type="entry name" value="FERRITIN"/>
    <property type="match status" value="1"/>
</dbReference>
<evidence type="ECO:0000256" key="6">
    <source>
        <dbReference type="ARBA" id="ARBA00025111"/>
    </source>
</evidence>
<dbReference type="PROSITE" id="PS50905">
    <property type="entry name" value="FERRITIN_LIKE"/>
    <property type="match status" value="1"/>
</dbReference>
<evidence type="ECO:0000256" key="10">
    <source>
        <dbReference type="RuleBase" id="RU361145"/>
    </source>
</evidence>
<evidence type="ECO:0000256" key="5">
    <source>
        <dbReference type="ARBA" id="ARBA00023004"/>
    </source>
</evidence>
<dbReference type="GO" id="GO:0004322">
    <property type="term" value="F:ferroxidase activity"/>
    <property type="evidence" value="ECO:0007669"/>
    <property type="project" value="UniProtKB-EC"/>
</dbReference>
<proteinExistence type="inferred from homology"/>
<keyword evidence="4 10" id="KW-0560">Oxidoreductase</keyword>
<keyword evidence="13" id="KW-1185">Reference proteome</keyword>
<comment type="caution">
    <text evidence="12">The sequence shown here is derived from an EMBL/GenBank/DDBJ whole genome shotgun (WGS) entry which is preliminary data.</text>
</comment>
<comment type="similarity">
    <text evidence="1 10">Belongs to the ferritin family.</text>
</comment>
<gene>
    <name evidence="12" type="ORF">FBUS_02743</name>
</gene>
<feature type="binding site" evidence="9">
    <location>
        <position position="24"/>
    </location>
    <ligand>
        <name>Fe cation</name>
        <dbReference type="ChEBI" id="CHEBI:24875"/>
        <label>1</label>
    </ligand>
</feature>
<name>A0A8E0S5B4_9TREM</name>
<dbReference type="AlphaFoldDB" id="A0A8E0S5B4"/>
<organism evidence="12 13">
    <name type="scientific">Fasciolopsis buskii</name>
    <dbReference type="NCBI Taxonomy" id="27845"/>
    <lineage>
        <taxon>Eukaryota</taxon>
        <taxon>Metazoa</taxon>
        <taxon>Spiralia</taxon>
        <taxon>Lophotrochozoa</taxon>
        <taxon>Platyhelminthes</taxon>
        <taxon>Trematoda</taxon>
        <taxon>Digenea</taxon>
        <taxon>Plagiorchiida</taxon>
        <taxon>Echinostomata</taxon>
        <taxon>Echinostomatoidea</taxon>
        <taxon>Fasciolidae</taxon>
        <taxon>Fasciolopsis</taxon>
    </lineage>
</organism>
<feature type="domain" description="Ferritin-like diiron" evidence="11">
    <location>
        <begin position="7"/>
        <end position="156"/>
    </location>
</feature>
<dbReference type="Gene3D" id="1.20.1260.10">
    <property type="match status" value="1"/>
</dbReference>
<evidence type="ECO:0000313" key="12">
    <source>
        <dbReference type="EMBL" id="KAA0199761.1"/>
    </source>
</evidence>
<feature type="binding site" evidence="9">
    <location>
        <position position="59"/>
    </location>
    <ligand>
        <name>Fe cation</name>
        <dbReference type="ChEBI" id="CHEBI:24875"/>
        <label>1</label>
    </ligand>
</feature>
<dbReference type="Pfam" id="PF00210">
    <property type="entry name" value="Ferritin"/>
    <property type="match status" value="1"/>
</dbReference>
<evidence type="ECO:0000256" key="9">
    <source>
        <dbReference type="PIRSR" id="PIRSR601519-1"/>
    </source>
</evidence>
<evidence type="ECO:0000256" key="3">
    <source>
        <dbReference type="ARBA" id="ARBA00022723"/>
    </source>
</evidence>
<evidence type="ECO:0000259" key="11">
    <source>
        <dbReference type="PROSITE" id="PS50905"/>
    </source>
</evidence>
<evidence type="ECO:0000256" key="1">
    <source>
        <dbReference type="ARBA" id="ARBA00007513"/>
    </source>
</evidence>
<comment type="catalytic activity">
    <reaction evidence="7 10">
        <text>4 Fe(2+) + O2 + 4 H(+) = 4 Fe(3+) + 2 H2O</text>
        <dbReference type="Rhea" id="RHEA:11148"/>
        <dbReference type="ChEBI" id="CHEBI:15377"/>
        <dbReference type="ChEBI" id="CHEBI:15378"/>
        <dbReference type="ChEBI" id="CHEBI:15379"/>
        <dbReference type="ChEBI" id="CHEBI:29033"/>
        <dbReference type="ChEBI" id="CHEBI:29034"/>
        <dbReference type="EC" id="1.16.3.1"/>
    </reaction>
</comment>
<dbReference type="EC" id="1.16.3.1" evidence="10"/>
<accession>A0A8E0S5B4</accession>
<dbReference type="GO" id="GO:0008198">
    <property type="term" value="F:ferrous iron binding"/>
    <property type="evidence" value="ECO:0007669"/>
    <property type="project" value="TreeGrafter"/>
</dbReference>
<sequence>MSSLCRQNFAEECEAAINRQINMELEASYAYMAFATYFGQDTVSLPHAEKFFLKQSQEEREHAEKLAKYQNLRGGHVVYQDIHKPTKTTFDSLREAMETALAMEKTVNESLLQLHALASQHNDPALQDFLEGEFLKEQVESISHFAHYVTQTKRAGTGLGEYLFDKLTLSD</sequence>